<name>H1KC46_METEX</name>
<accession>H1KC46</accession>
<reference evidence="1 2" key="1">
    <citation type="submission" date="2011-09" db="EMBL/GenBank/DDBJ databases">
        <title>The draft genome of Methylobacterium extorquens DSM 13060.</title>
        <authorList>
            <consortium name="US DOE Joint Genome Institute (JGI-PGF)"/>
            <person name="Lucas S."/>
            <person name="Han J."/>
            <person name="Lapidus A."/>
            <person name="Cheng J.-F."/>
            <person name="Goodwin L."/>
            <person name="Pitluck S."/>
            <person name="Peters L."/>
            <person name="Land M.L."/>
            <person name="Hauser L."/>
            <person name="Koskimaki J."/>
            <person name="Halonen O."/>
            <person name="Pirttila A."/>
            <person name="Frank C."/>
            <person name="Woyke T.J."/>
        </authorList>
    </citation>
    <scope>NUCLEOTIDE SEQUENCE [LARGE SCALE GENOMIC DNA]</scope>
    <source>
        <strain evidence="1 2">DSM 13060</strain>
    </source>
</reference>
<proteinExistence type="predicted"/>
<protein>
    <submittedName>
        <fullName evidence="1">Uncharacterized protein</fullName>
    </submittedName>
</protein>
<dbReference type="RefSeq" id="WP_003596290.1">
    <property type="nucleotide sequence ID" value="NZ_AGJK01000003.1"/>
</dbReference>
<gene>
    <name evidence="1" type="ORF">MetexDRAFT_0208</name>
</gene>
<dbReference type="AlphaFoldDB" id="H1KC46"/>
<organism evidence="1 2">
    <name type="scientific">Methylorubrum extorquens DSM 13060</name>
    <dbReference type="NCBI Taxonomy" id="882800"/>
    <lineage>
        <taxon>Bacteria</taxon>
        <taxon>Pseudomonadati</taxon>
        <taxon>Pseudomonadota</taxon>
        <taxon>Alphaproteobacteria</taxon>
        <taxon>Hyphomicrobiales</taxon>
        <taxon>Methylobacteriaceae</taxon>
        <taxon>Methylorubrum</taxon>
    </lineage>
</organism>
<comment type="caution">
    <text evidence="1">The sequence shown here is derived from an EMBL/GenBank/DDBJ whole genome shotgun (WGS) entry which is preliminary data.</text>
</comment>
<sequence length="153" mass="15995">MADNGLILRVLTPEGVPADARALGVLGGAIPAVPFLRGGQVTTVGDVLTKAAQTGHSTVGDQDYQCLATDLQVGVKPLTAPRTIWLPDVDTFPFQDLVIADESGACSDVLTITILPGPGTGDVIGTSEGSVILSRPYEGAWFRRGAANLWIRR</sequence>
<dbReference type="EMBL" id="AGJK01000003">
    <property type="protein sequence ID" value="EHP94863.1"/>
    <property type="molecule type" value="Genomic_DNA"/>
</dbReference>
<evidence type="ECO:0000313" key="1">
    <source>
        <dbReference type="EMBL" id="EHP94863.1"/>
    </source>
</evidence>
<dbReference type="Proteomes" id="UP000004382">
    <property type="component" value="Unassembled WGS sequence"/>
</dbReference>
<dbReference type="PATRIC" id="fig|882800.3.peg.197"/>
<evidence type="ECO:0000313" key="2">
    <source>
        <dbReference type="Proteomes" id="UP000004382"/>
    </source>
</evidence>